<dbReference type="AlphaFoldDB" id="A0A3E2NTA5"/>
<sequence length="70" mass="8225">MDSYLNENHVTVFETMIQFYRHFWLVIQVLTACYSVLSKSGSYYLKQQKPGKMPGFVQLFNTPTKITLNK</sequence>
<evidence type="ECO:0000256" key="1">
    <source>
        <dbReference type="SAM" id="Phobius"/>
    </source>
</evidence>
<keyword evidence="3" id="KW-1185">Reference proteome</keyword>
<protein>
    <submittedName>
        <fullName evidence="2">Uncharacterized protein</fullName>
    </submittedName>
</protein>
<keyword evidence="1" id="KW-1133">Transmembrane helix</keyword>
<evidence type="ECO:0000313" key="2">
    <source>
        <dbReference type="EMBL" id="RFZ84090.1"/>
    </source>
</evidence>
<evidence type="ECO:0000313" key="3">
    <source>
        <dbReference type="Proteomes" id="UP000260823"/>
    </source>
</evidence>
<keyword evidence="1" id="KW-0472">Membrane</keyword>
<name>A0A3E2NTA5_9SPHI</name>
<gene>
    <name evidence="2" type="ORF">DYU05_00165</name>
</gene>
<reference evidence="2 3" key="1">
    <citation type="submission" date="2018-08" db="EMBL/GenBank/DDBJ databases">
        <title>Mucilaginibacter terrae sp. nov., isolated from manganese diggings.</title>
        <authorList>
            <person name="Huang Y."/>
            <person name="Zhou Z."/>
        </authorList>
    </citation>
    <scope>NUCLEOTIDE SEQUENCE [LARGE SCALE GENOMIC DNA]</scope>
    <source>
        <strain evidence="2 3">ZH6</strain>
    </source>
</reference>
<dbReference type="EMBL" id="QWDE01000001">
    <property type="protein sequence ID" value="RFZ84090.1"/>
    <property type="molecule type" value="Genomic_DNA"/>
</dbReference>
<proteinExistence type="predicted"/>
<accession>A0A3E2NTA5</accession>
<keyword evidence="1" id="KW-0812">Transmembrane</keyword>
<comment type="caution">
    <text evidence="2">The sequence shown here is derived from an EMBL/GenBank/DDBJ whole genome shotgun (WGS) entry which is preliminary data.</text>
</comment>
<organism evidence="2 3">
    <name type="scientific">Mucilaginibacter terrenus</name>
    <dbReference type="NCBI Taxonomy" id="2482727"/>
    <lineage>
        <taxon>Bacteria</taxon>
        <taxon>Pseudomonadati</taxon>
        <taxon>Bacteroidota</taxon>
        <taxon>Sphingobacteriia</taxon>
        <taxon>Sphingobacteriales</taxon>
        <taxon>Sphingobacteriaceae</taxon>
        <taxon>Mucilaginibacter</taxon>
    </lineage>
</organism>
<dbReference type="Proteomes" id="UP000260823">
    <property type="component" value="Unassembled WGS sequence"/>
</dbReference>
<feature type="transmembrane region" description="Helical" evidence="1">
    <location>
        <begin position="20"/>
        <end position="37"/>
    </location>
</feature>